<evidence type="ECO:0000313" key="3">
    <source>
        <dbReference type="EMBL" id="MBC5696664.1"/>
    </source>
</evidence>
<dbReference type="EMBL" id="JACOPK010000014">
    <property type="protein sequence ID" value="MBC5696664.1"/>
    <property type="molecule type" value="Genomic_DNA"/>
</dbReference>
<feature type="transmembrane region" description="Helical" evidence="1">
    <location>
        <begin position="410"/>
        <end position="426"/>
    </location>
</feature>
<feature type="transmembrane region" description="Helical" evidence="1">
    <location>
        <begin position="57"/>
        <end position="79"/>
    </location>
</feature>
<proteinExistence type="predicted"/>
<sequence length="503" mass="53752">MDLFLQGLHLLLNWQHFLIIPVGLALGIVVGAIPGLTSDLGIILCIPLTYGMEPTTAILMLLAIYCGGTYGGSITAILINTPGTSANAATLFDGYPMARKGQAYKALSMALFASTIGGLLSAFALLFLAPQIAKITLLFGPAEYLALAVFGLSVISGVSNKNIFKGLIGACIGIFMSTIGMDNISGTTRFTFGNLNLMSGIDLIIALIGLFAISEIMMKSQYNPKRDHKEVSAASITKDKITREEYKRCRKPILLGSLIGIIIGATPGTGGGLAAFISYNQTKQASKHPETFGEGEIEGVAASESANNGACGATMIPMLTLGVPGDGATAILMGAFMIHGMVPGPMLFKEQGNILYAIMLGLIVVNVFMYIIGSVFTKFYAHITRVPYEILACIVLTFCIAGSYSTNNRLYDIYIILIFGIISYFLRRMDFQLVPILLGIVLGPLAENNFRRALLLSDGSLSIFVTRPISLLFLVIAVASVSVFAWKNHKAKVAEKLAKQNKA</sequence>
<keyword evidence="1" id="KW-0812">Transmembrane</keyword>
<keyword evidence="4" id="KW-1185">Reference proteome</keyword>
<feature type="transmembrane region" description="Helical" evidence="1">
    <location>
        <begin position="106"/>
        <end position="129"/>
    </location>
</feature>
<feature type="transmembrane region" description="Helical" evidence="1">
    <location>
        <begin position="354"/>
        <end position="376"/>
    </location>
</feature>
<feature type="transmembrane region" description="Helical" evidence="1">
    <location>
        <begin position="462"/>
        <end position="486"/>
    </location>
</feature>
<evidence type="ECO:0000313" key="4">
    <source>
        <dbReference type="Proteomes" id="UP000641741"/>
    </source>
</evidence>
<feature type="transmembrane region" description="Helical" evidence="1">
    <location>
        <begin position="253"/>
        <end position="279"/>
    </location>
</feature>
<reference evidence="3 4" key="1">
    <citation type="submission" date="2020-08" db="EMBL/GenBank/DDBJ databases">
        <title>Genome public.</title>
        <authorList>
            <person name="Liu C."/>
            <person name="Sun Q."/>
        </authorList>
    </citation>
    <scope>NUCLEOTIDE SEQUENCE [LARGE SCALE GENOMIC DNA]</scope>
    <source>
        <strain evidence="3 4">M2</strain>
    </source>
</reference>
<keyword evidence="1" id="KW-0472">Membrane</keyword>
<dbReference type="RefSeq" id="WP_186970729.1">
    <property type="nucleotide sequence ID" value="NZ_JACOPK010000014.1"/>
</dbReference>
<dbReference type="InterPro" id="IPR002823">
    <property type="entry name" value="DUF112_TM"/>
</dbReference>
<gene>
    <name evidence="3" type="ORF">H8S02_12080</name>
</gene>
<feature type="transmembrane region" description="Helical" evidence="1">
    <location>
        <begin position="167"/>
        <end position="185"/>
    </location>
</feature>
<feature type="domain" description="DUF112" evidence="2">
    <location>
        <begin position="18"/>
        <end position="438"/>
    </location>
</feature>
<feature type="transmembrane region" description="Helical" evidence="1">
    <location>
        <begin position="433"/>
        <end position="450"/>
    </location>
</feature>
<dbReference type="Proteomes" id="UP000641741">
    <property type="component" value="Unassembled WGS sequence"/>
</dbReference>
<dbReference type="PANTHER" id="PTHR35342">
    <property type="entry name" value="TRICARBOXYLIC TRANSPORT PROTEIN"/>
    <property type="match status" value="1"/>
</dbReference>
<feature type="transmembrane region" description="Helical" evidence="1">
    <location>
        <begin position="135"/>
        <end position="155"/>
    </location>
</feature>
<keyword evidence="1" id="KW-1133">Transmembrane helix</keyword>
<name>A0ABR7GQR9_9FIRM</name>
<dbReference type="Pfam" id="PF01970">
    <property type="entry name" value="TctA"/>
    <property type="match status" value="1"/>
</dbReference>
<comment type="caution">
    <text evidence="3">The sequence shown here is derived from an EMBL/GenBank/DDBJ whole genome shotgun (WGS) entry which is preliminary data.</text>
</comment>
<feature type="transmembrane region" description="Helical" evidence="1">
    <location>
        <begin position="197"/>
        <end position="218"/>
    </location>
</feature>
<protein>
    <submittedName>
        <fullName evidence="3">Tripartite tricarboxylate transporter permease</fullName>
    </submittedName>
</protein>
<feature type="transmembrane region" description="Helical" evidence="1">
    <location>
        <begin position="388"/>
        <end position="404"/>
    </location>
</feature>
<feature type="transmembrane region" description="Helical" evidence="1">
    <location>
        <begin position="12"/>
        <end position="37"/>
    </location>
</feature>
<organism evidence="3 4">
    <name type="scientific">Agathobaculum hominis</name>
    <dbReference type="NCBI Taxonomy" id="2763014"/>
    <lineage>
        <taxon>Bacteria</taxon>
        <taxon>Bacillati</taxon>
        <taxon>Bacillota</taxon>
        <taxon>Clostridia</taxon>
        <taxon>Eubacteriales</taxon>
        <taxon>Butyricicoccaceae</taxon>
        <taxon>Agathobaculum</taxon>
    </lineage>
</organism>
<accession>A0ABR7GQR9</accession>
<dbReference type="PANTHER" id="PTHR35342:SF5">
    <property type="entry name" value="TRICARBOXYLIC TRANSPORT PROTEIN"/>
    <property type="match status" value="1"/>
</dbReference>
<evidence type="ECO:0000256" key="1">
    <source>
        <dbReference type="SAM" id="Phobius"/>
    </source>
</evidence>
<evidence type="ECO:0000259" key="2">
    <source>
        <dbReference type="Pfam" id="PF01970"/>
    </source>
</evidence>